<keyword evidence="3" id="KW-1185">Reference proteome</keyword>
<evidence type="ECO:0000256" key="1">
    <source>
        <dbReference type="SAM" id="MobiDB-lite"/>
    </source>
</evidence>
<dbReference type="EMBL" id="BEZZ01004039">
    <property type="protein sequence ID" value="GCC17179.1"/>
    <property type="molecule type" value="Genomic_DNA"/>
</dbReference>
<feature type="region of interest" description="Disordered" evidence="1">
    <location>
        <begin position="80"/>
        <end position="141"/>
    </location>
</feature>
<accession>A0A401RGA0</accession>
<evidence type="ECO:0000313" key="2">
    <source>
        <dbReference type="EMBL" id="GCC17179.1"/>
    </source>
</evidence>
<comment type="caution">
    <text evidence="2">The sequence shown here is derived from an EMBL/GenBank/DDBJ whole genome shotgun (WGS) entry which is preliminary data.</text>
</comment>
<organism evidence="2 3">
    <name type="scientific">Chiloscyllium punctatum</name>
    <name type="common">Brownbanded bambooshark</name>
    <name type="synonym">Hemiscyllium punctatum</name>
    <dbReference type="NCBI Taxonomy" id="137246"/>
    <lineage>
        <taxon>Eukaryota</taxon>
        <taxon>Metazoa</taxon>
        <taxon>Chordata</taxon>
        <taxon>Craniata</taxon>
        <taxon>Vertebrata</taxon>
        <taxon>Chondrichthyes</taxon>
        <taxon>Elasmobranchii</taxon>
        <taxon>Galeomorphii</taxon>
        <taxon>Galeoidea</taxon>
        <taxon>Orectolobiformes</taxon>
        <taxon>Hemiscylliidae</taxon>
        <taxon>Chiloscyllium</taxon>
    </lineage>
</organism>
<dbReference type="AlphaFoldDB" id="A0A401RGA0"/>
<gene>
    <name evidence="2" type="ORF">chiPu_0021500</name>
</gene>
<sequence>METGKPFASCPMRDGPLTGAGQEADGHEIEPMGWRNVNADAQSGRLHPLVGGRGAPLTDGGVDRWGRRDVIAVAQWRKKAALTDGDGGQREACPQYARPPPTNQQQMGRRGLRSDGRGPCPMGKGDPRRSSNGEGGCRSSW</sequence>
<reference evidence="2 3" key="1">
    <citation type="journal article" date="2018" name="Nat. Ecol. Evol.">
        <title>Shark genomes provide insights into elasmobranch evolution and the origin of vertebrates.</title>
        <authorList>
            <person name="Hara Y"/>
            <person name="Yamaguchi K"/>
            <person name="Onimaru K"/>
            <person name="Kadota M"/>
            <person name="Koyanagi M"/>
            <person name="Keeley SD"/>
            <person name="Tatsumi K"/>
            <person name="Tanaka K"/>
            <person name="Motone F"/>
            <person name="Kageyama Y"/>
            <person name="Nozu R"/>
            <person name="Adachi N"/>
            <person name="Nishimura O"/>
            <person name="Nakagawa R"/>
            <person name="Tanegashima C"/>
            <person name="Kiyatake I"/>
            <person name="Matsumoto R"/>
            <person name="Murakumo K"/>
            <person name="Nishida K"/>
            <person name="Terakita A"/>
            <person name="Kuratani S"/>
            <person name="Sato K"/>
            <person name="Hyodo S Kuraku.S."/>
        </authorList>
    </citation>
    <scope>NUCLEOTIDE SEQUENCE [LARGE SCALE GENOMIC DNA]</scope>
</reference>
<dbReference type="Proteomes" id="UP000287033">
    <property type="component" value="Unassembled WGS sequence"/>
</dbReference>
<proteinExistence type="predicted"/>
<name>A0A401RGA0_CHIPU</name>
<feature type="region of interest" description="Disordered" evidence="1">
    <location>
        <begin position="1"/>
        <end position="27"/>
    </location>
</feature>
<evidence type="ECO:0000313" key="3">
    <source>
        <dbReference type="Proteomes" id="UP000287033"/>
    </source>
</evidence>
<protein>
    <submittedName>
        <fullName evidence="2">Uncharacterized protein</fullName>
    </submittedName>
</protein>